<sequence>MGVEYIRTTRSADYLRPGSNIILYDDMEDLLKWDVSGYPVAGTVTKEPTATYNKNYGLRIATRATTPAINDYTAATRSIANITNNEITIELFFRLITTAANAKFDIRYDSFYNGLAITTGLRIDGSTNYIWLMNEGGGYVQTTLQIPTLSANYWHRLSVSFNLLTNTYIKAKINAINYNLTNYRYFIESGFDIEQTTIMLLMGTKAAAQATIDIDDCLIYTT</sequence>
<dbReference type="EMBL" id="MT141894">
    <property type="protein sequence ID" value="QJA71716.1"/>
    <property type="molecule type" value="Genomic_DNA"/>
</dbReference>
<dbReference type="EMBL" id="MT143128">
    <property type="protein sequence ID" value="QJA93181.1"/>
    <property type="molecule type" value="Genomic_DNA"/>
</dbReference>
<dbReference type="Gene3D" id="2.60.120.200">
    <property type="match status" value="1"/>
</dbReference>
<dbReference type="AlphaFoldDB" id="A0A6M3JP97"/>
<accession>A0A6M3JP97</accession>
<dbReference type="GO" id="GO:0030246">
    <property type="term" value="F:carbohydrate binding"/>
    <property type="evidence" value="ECO:0007669"/>
    <property type="project" value="UniProtKB-KW"/>
</dbReference>
<evidence type="ECO:0000313" key="3">
    <source>
        <dbReference type="EMBL" id="QJI02664.1"/>
    </source>
</evidence>
<gene>
    <name evidence="1" type="ORF">MM415A03080_0004</name>
    <name evidence="2" type="ORF">MM415B04326_0007</name>
    <name evidence="3" type="ORF">TM448B03517_0007</name>
</gene>
<dbReference type="EMBL" id="MT145020">
    <property type="protein sequence ID" value="QJI02664.1"/>
    <property type="molecule type" value="Genomic_DNA"/>
</dbReference>
<protein>
    <submittedName>
        <fullName evidence="1">Putative lectin/glucanase superfamily protein</fullName>
    </submittedName>
</protein>
<evidence type="ECO:0000313" key="2">
    <source>
        <dbReference type="EMBL" id="QJA93181.1"/>
    </source>
</evidence>
<name>A0A6M3JP97_9ZZZZ</name>
<reference evidence="1" key="1">
    <citation type="submission" date="2020-03" db="EMBL/GenBank/DDBJ databases">
        <title>The deep terrestrial virosphere.</title>
        <authorList>
            <person name="Holmfeldt K."/>
            <person name="Nilsson E."/>
            <person name="Simone D."/>
            <person name="Lopez-Fernandez M."/>
            <person name="Wu X."/>
            <person name="de Brujin I."/>
            <person name="Lundin D."/>
            <person name="Andersson A."/>
            <person name="Bertilsson S."/>
            <person name="Dopson M."/>
        </authorList>
    </citation>
    <scope>NUCLEOTIDE SEQUENCE</scope>
    <source>
        <strain evidence="1">MM415A03080</strain>
        <strain evidence="2">MM415B04326</strain>
        <strain evidence="3">TM448B03517</strain>
    </source>
</reference>
<keyword evidence="1" id="KW-0430">Lectin</keyword>
<evidence type="ECO:0000313" key="1">
    <source>
        <dbReference type="EMBL" id="QJA71716.1"/>
    </source>
</evidence>
<organism evidence="1">
    <name type="scientific">viral metagenome</name>
    <dbReference type="NCBI Taxonomy" id="1070528"/>
    <lineage>
        <taxon>unclassified sequences</taxon>
        <taxon>metagenomes</taxon>
        <taxon>organismal metagenomes</taxon>
    </lineage>
</organism>
<proteinExistence type="predicted"/>